<accession>A0A2G8KHI6</accession>
<sequence length="344" mass="38752">MSTEDEDSLSESVGPHINTIERLSGKYGSLMDSVRRRAPEPLKCSLGCGGKNCKYCNPGKFAEDDMAVRGLYSHWITKDVLATSRPIGEFMERYNITNQFKSFGIKSIINLQTAGEHSSCGPGLHESGFSYDPQEFMDNGVFFYNFGWDDYGVRSLQFLLDMVKVMTFAIKQGKVAVHCHAGKGRTGVLIACYLIYSQRMDGDNAVHYIRQKRDPRAYPFTLGQFLNRQKLMLHGYEARELKYKPKAHDKDYKFDLEEDNYDIMYQMSPRAFQEMRDAMDSTCSSVESISQGNSSTLVALAIGQLLCVGTRLLYLIAKRPEASDREENVNSAVQGGRSSESTVK</sequence>
<dbReference type="PROSITE" id="PS50056">
    <property type="entry name" value="TYR_PHOSPHATASE_2"/>
    <property type="match status" value="1"/>
</dbReference>
<dbReference type="EMBL" id="MRZV01000581">
    <property type="protein sequence ID" value="PIK47430.1"/>
    <property type="molecule type" value="Genomic_DNA"/>
</dbReference>
<keyword evidence="2" id="KW-0904">Protein phosphatase</keyword>
<proteinExistence type="predicted"/>
<dbReference type="STRING" id="307972.A0A2G8KHI6"/>
<dbReference type="PROSITE" id="PS00383">
    <property type="entry name" value="TYR_PHOSPHATASE_1"/>
    <property type="match status" value="1"/>
</dbReference>
<gene>
    <name evidence="6" type="ORF">BSL78_15723</name>
</gene>
<evidence type="ECO:0000313" key="6">
    <source>
        <dbReference type="EMBL" id="PIK47430.1"/>
    </source>
</evidence>
<feature type="domain" description="Tyrosine specific protein phosphatases" evidence="5">
    <location>
        <begin position="157"/>
        <end position="213"/>
    </location>
</feature>
<dbReference type="InterPro" id="IPR050561">
    <property type="entry name" value="PTP"/>
</dbReference>
<dbReference type="SUPFAM" id="SSF52799">
    <property type="entry name" value="(Phosphotyrosine protein) phosphatases II"/>
    <property type="match status" value="1"/>
</dbReference>
<comment type="caution">
    <text evidence="6">The sequence shown here is derived from an EMBL/GenBank/DDBJ whole genome shotgun (WGS) entry which is preliminary data.</text>
</comment>
<dbReference type="Pfam" id="PF00782">
    <property type="entry name" value="DSPc"/>
    <property type="match status" value="1"/>
</dbReference>
<keyword evidence="7" id="KW-1185">Reference proteome</keyword>
<feature type="compositionally biased region" description="Polar residues" evidence="3">
    <location>
        <begin position="329"/>
        <end position="344"/>
    </location>
</feature>
<dbReference type="FunFam" id="3.90.190.10:FF:000157">
    <property type="entry name" value="Protein-tyrosine phosphatase"/>
    <property type="match status" value="1"/>
</dbReference>
<evidence type="ECO:0000256" key="3">
    <source>
        <dbReference type="SAM" id="MobiDB-lite"/>
    </source>
</evidence>
<dbReference type="AlphaFoldDB" id="A0A2G8KHI6"/>
<evidence type="ECO:0000259" key="4">
    <source>
        <dbReference type="PROSITE" id="PS50054"/>
    </source>
</evidence>
<evidence type="ECO:0000256" key="2">
    <source>
        <dbReference type="ARBA" id="ARBA00022912"/>
    </source>
</evidence>
<protein>
    <submittedName>
        <fullName evidence="6">Uncharacterized protein</fullName>
    </submittedName>
</protein>
<dbReference type="GO" id="GO:0004721">
    <property type="term" value="F:phosphoprotein phosphatase activity"/>
    <property type="evidence" value="ECO:0007669"/>
    <property type="project" value="UniProtKB-KW"/>
</dbReference>
<feature type="region of interest" description="Disordered" evidence="3">
    <location>
        <begin position="323"/>
        <end position="344"/>
    </location>
</feature>
<reference evidence="6 7" key="1">
    <citation type="journal article" date="2017" name="PLoS Biol.">
        <title>The sea cucumber genome provides insights into morphological evolution and visceral regeneration.</title>
        <authorList>
            <person name="Zhang X."/>
            <person name="Sun L."/>
            <person name="Yuan J."/>
            <person name="Sun Y."/>
            <person name="Gao Y."/>
            <person name="Zhang L."/>
            <person name="Li S."/>
            <person name="Dai H."/>
            <person name="Hamel J.F."/>
            <person name="Liu C."/>
            <person name="Yu Y."/>
            <person name="Liu S."/>
            <person name="Lin W."/>
            <person name="Guo K."/>
            <person name="Jin S."/>
            <person name="Xu P."/>
            <person name="Storey K.B."/>
            <person name="Huan P."/>
            <person name="Zhang T."/>
            <person name="Zhou Y."/>
            <person name="Zhang J."/>
            <person name="Lin C."/>
            <person name="Li X."/>
            <person name="Xing L."/>
            <person name="Huo D."/>
            <person name="Sun M."/>
            <person name="Wang L."/>
            <person name="Mercier A."/>
            <person name="Li F."/>
            <person name="Yang H."/>
            <person name="Xiang J."/>
        </authorList>
    </citation>
    <scope>NUCLEOTIDE SEQUENCE [LARGE SCALE GENOMIC DNA]</scope>
    <source>
        <strain evidence="6">Shaxun</strain>
        <tissue evidence="6">Muscle</tissue>
    </source>
</reference>
<dbReference type="InterPro" id="IPR029021">
    <property type="entry name" value="Prot-tyrosine_phosphatase-like"/>
</dbReference>
<dbReference type="InterPro" id="IPR016130">
    <property type="entry name" value="Tyr_Pase_AS"/>
</dbReference>
<evidence type="ECO:0000313" key="7">
    <source>
        <dbReference type="Proteomes" id="UP000230750"/>
    </source>
</evidence>
<dbReference type="InterPro" id="IPR000340">
    <property type="entry name" value="Dual-sp_phosphatase_cat-dom"/>
</dbReference>
<dbReference type="InterPro" id="IPR020422">
    <property type="entry name" value="TYR_PHOSPHATASE_DUAL_dom"/>
</dbReference>
<dbReference type="Proteomes" id="UP000230750">
    <property type="component" value="Unassembled WGS sequence"/>
</dbReference>
<evidence type="ECO:0000256" key="1">
    <source>
        <dbReference type="ARBA" id="ARBA00022801"/>
    </source>
</evidence>
<dbReference type="OrthoDB" id="542013at2759"/>
<name>A0A2G8KHI6_STIJA</name>
<dbReference type="PROSITE" id="PS50054">
    <property type="entry name" value="TYR_PHOSPHATASE_DUAL"/>
    <property type="match status" value="1"/>
</dbReference>
<dbReference type="InterPro" id="IPR000387">
    <property type="entry name" value="Tyr_Pase_dom"/>
</dbReference>
<dbReference type="SMART" id="SM00195">
    <property type="entry name" value="DSPc"/>
    <property type="match status" value="1"/>
</dbReference>
<evidence type="ECO:0000259" key="5">
    <source>
        <dbReference type="PROSITE" id="PS50056"/>
    </source>
</evidence>
<feature type="domain" description="Tyrosine-protein phosphatase" evidence="4">
    <location>
        <begin position="71"/>
        <end position="238"/>
    </location>
</feature>
<organism evidence="6 7">
    <name type="scientific">Stichopus japonicus</name>
    <name type="common">Sea cucumber</name>
    <dbReference type="NCBI Taxonomy" id="307972"/>
    <lineage>
        <taxon>Eukaryota</taxon>
        <taxon>Metazoa</taxon>
        <taxon>Echinodermata</taxon>
        <taxon>Eleutherozoa</taxon>
        <taxon>Echinozoa</taxon>
        <taxon>Holothuroidea</taxon>
        <taxon>Aspidochirotacea</taxon>
        <taxon>Aspidochirotida</taxon>
        <taxon>Stichopodidae</taxon>
        <taxon>Apostichopus</taxon>
    </lineage>
</organism>
<dbReference type="Gene3D" id="3.90.190.10">
    <property type="entry name" value="Protein tyrosine phosphatase superfamily"/>
    <property type="match status" value="1"/>
</dbReference>
<keyword evidence="1" id="KW-0378">Hydrolase</keyword>
<dbReference type="PANTHER" id="PTHR23339">
    <property type="entry name" value="TYROSINE SPECIFIC PROTEIN PHOSPHATASE AND DUAL SPECIFICITY PROTEIN PHOSPHATASE"/>
    <property type="match status" value="1"/>
</dbReference>